<reference evidence="1" key="1">
    <citation type="submission" date="2019-09" db="EMBL/GenBank/DDBJ databases">
        <title>Characterisation of the sponge microbiome using genome-centric metagenomics.</title>
        <authorList>
            <person name="Engelberts J.P."/>
            <person name="Robbins S.J."/>
            <person name="De Goeij J.M."/>
            <person name="Aranda M."/>
            <person name="Bell S.C."/>
            <person name="Webster N.S."/>
        </authorList>
    </citation>
    <scope>NUCLEOTIDE SEQUENCE</scope>
    <source>
        <strain evidence="1">SB0664_bin_43</strain>
    </source>
</reference>
<protein>
    <submittedName>
        <fullName evidence="1">Uncharacterized protein</fullName>
    </submittedName>
</protein>
<proteinExistence type="predicted"/>
<dbReference type="AlphaFoldDB" id="A0A6B0Y574"/>
<accession>A0A6B0Y574</accession>
<sequence>MMTVREMIELLARYPDDMRVVVSGYENGYDDLSREQIRVTPVVLDYGTHEWDGRHGDVCDLPVAARADAQTNEVLALRRTSAPC</sequence>
<dbReference type="EMBL" id="VXRY01000511">
    <property type="protein sequence ID" value="MXY34869.1"/>
    <property type="molecule type" value="Genomic_DNA"/>
</dbReference>
<evidence type="ECO:0000313" key="1">
    <source>
        <dbReference type="EMBL" id="MXY34869.1"/>
    </source>
</evidence>
<organism evidence="1">
    <name type="scientific">Boseongicola sp. SB0664_bin_43</name>
    <dbReference type="NCBI Taxonomy" id="2604844"/>
    <lineage>
        <taxon>Bacteria</taxon>
        <taxon>Pseudomonadati</taxon>
        <taxon>Pseudomonadota</taxon>
        <taxon>Alphaproteobacteria</taxon>
        <taxon>Rhodobacterales</taxon>
        <taxon>Paracoccaceae</taxon>
        <taxon>Boseongicola</taxon>
    </lineage>
</organism>
<comment type="caution">
    <text evidence="1">The sequence shown here is derived from an EMBL/GenBank/DDBJ whole genome shotgun (WGS) entry which is preliminary data.</text>
</comment>
<gene>
    <name evidence="1" type="ORF">F4Y60_12450</name>
</gene>
<name>A0A6B0Y574_9RHOB</name>